<keyword evidence="2" id="KW-0902">Two-component regulatory system</keyword>
<dbReference type="PANTHER" id="PTHR45339">
    <property type="entry name" value="HYBRID SIGNAL TRANSDUCTION HISTIDINE KINASE J"/>
    <property type="match status" value="1"/>
</dbReference>
<evidence type="ECO:0000259" key="4">
    <source>
        <dbReference type="PROSITE" id="PS50110"/>
    </source>
</evidence>
<dbReference type="SUPFAM" id="SSF52172">
    <property type="entry name" value="CheY-like"/>
    <property type="match status" value="1"/>
</dbReference>
<dbReference type="PROSITE" id="PS50110">
    <property type="entry name" value="RESPONSE_REGULATORY"/>
    <property type="match status" value="1"/>
</dbReference>
<name>A1K5K3_AZOSB</name>
<keyword evidence="6" id="KW-1185">Reference proteome</keyword>
<dbReference type="HOGENOM" id="CLU_000445_69_17_4"/>
<evidence type="ECO:0000313" key="6">
    <source>
        <dbReference type="Proteomes" id="UP000002588"/>
    </source>
</evidence>
<dbReference type="SMART" id="SM00448">
    <property type="entry name" value="REC"/>
    <property type="match status" value="1"/>
</dbReference>
<dbReference type="eggNOG" id="COG0745">
    <property type="taxonomic scope" value="Bacteria"/>
</dbReference>
<dbReference type="KEGG" id="aoa:dqs_1614"/>
<dbReference type="GO" id="GO:0000160">
    <property type="term" value="P:phosphorelay signal transduction system"/>
    <property type="evidence" value="ECO:0007669"/>
    <property type="project" value="UniProtKB-KW"/>
</dbReference>
<dbReference type="AlphaFoldDB" id="A1K5K3"/>
<organism evidence="5 6">
    <name type="scientific">Azoarcus sp. (strain BH72)</name>
    <dbReference type="NCBI Taxonomy" id="418699"/>
    <lineage>
        <taxon>Bacteria</taxon>
        <taxon>Pseudomonadati</taxon>
        <taxon>Pseudomonadota</taxon>
        <taxon>Betaproteobacteria</taxon>
        <taxon>Rhodocyclales</taxon>
        <taxon>Zoogloeaceae</taxon>
        <taxon>Azoarcus</taxon>
    </lineage>
</organism>
<accession>A1K5K3</accession>
<dbReference type="EMBL" id="AM406670">
    <property type="protein sequence ID" value="CAL94108.1"/>
    <property type="molecule type" value="Genomic_DNA"/>
</dbReference>
<dbReference type="Proteomes" id="UP000002588">
    <property type="component" value="Chromosome"/>
</dbReference>
<feature type="modified residue" description="4-aspartylphosphate" evidence="3">
    <location>
        <position position="54"/>
    </location>
</feature>
<gene>
    <name evidence="5" type="primary">divK</name>
    <name evidence="5" type="ordered locus">azo1491</name>
</gene>
<reference evidence="5 6" key="1">
    <citation type="journal article" date="2006" name="Nat. Biotechnol.">
        <title>Complete genome of the mutualistic, N2-fixing grass endophyte Azoarcus sp. strain BH72.</title>
        <authorList>
            <person name="Krause A."/>
            <person name="Ramakumar A."/>
            <person name="Bartels D."/>
            <person name="Battistoni F."/>
            <person name="Bekel T."/>
            <person name="Boch J."/>
            <person name="Boehm M."/>
            <person name="Friedrich F."/>
            <person name="Hurek T."/>
            <person name="Krause L."/>
            <person name="Linke B."/>
            <person name="McHardy A.C."/>
            <person name="Sarkar A."/>
            <person name="Schneiker S."/>
            <person name="Syed A.A."/>
            <person name="Thauer R."/>
            <person name="Vorhoelter F.-J."/>
            <person name="Weidner S."/>
            <person name="Puehler A."/>
            <person name="Reinhold-Hurek B."/>
            <person name="Kaiser O."/>
            <person name="Goesmann A."/>
        </authorList>
    </citation>
    <scope>NUCLEOTIDE SEQUENCE [LARGE SCALE GENOMIC DNA]</scope>
    <source>
        <strain evidence="5 6">BH72</strain>
    </source>
</reference>
<evidence type="ECO:0000256" key="1">
    <source>
        <dbReference type="ARBA" id="ARBA00022553"/>
    </source>
</evidence>
<dbReference type="PANTHER" id="PTHR45339:SF1">
    <property type="entry name" value="HYBRID SIGNAL TRANSDUCTION HISTIDINE KINASE J"/>
    <property type="match status" value="1"/>
</dbReference>
<dbReference type="InterPro" id="IPR011006">
    <property type="entry name" value="CheY-like_superfamily"/>
</dbReference>
<evidence type="ECO:0000313" key="5">
    <source>
        <dbReference type="EMBL" id="CAL94108.1"/>
    </source>
</evidence>
<evidence type="ECO:0000256" key="2">
    <source>
        <dbReference type="ARBA" id="ARBA00023012"/>
    </source>
</evidence>
<dbReference type="InterPro" id="IPR001789">
    <property type="entry name" value="Sig_transdc_resp-reg_receiver"/>
</dbReference>
<protein>
    <submittedName>
        <fullName evidence="5">Probable polar differentiation response regulator</fullName>
    </submittedName>
</protein>
<dbReference type="Pfam" id="PF00072">
    <property type="entry name" value="Response_reg"/>
    <property type="match status" value="1"/>
</dbReference>
<keyword evidence="1 3" id="KW-0597">Phosphoprotein</keyword>
<proteinExistence type="predicted"/>
<dbReference type="Gene3D" id="3.40.50.2300">
    <property type="match status" value="1"/>
</dbReference>
<evidence type="ECO:0000256" key="3">
    <source>
        <dbReference type="PROSITE-ProRule" id="PRU00169"/>
    </source>
</evidence>
<dbReference type="KEGG" id="azo:azo1491"/>
<dbReference type="STRING" id="62928.azo1491"/>
<dbReference type="RefSeq" id="WP_011765224.1">
    <property type="nucleotide sequence ID" value="NC_008702.1"/>
</dbReference>
<feature type="domain" description="Response regulatory" evidence="4">
    <location>
        <begin position="5"/>
        <end position="121"/>
    </location>
</feature>
<sequence>MMGARILVAEDNLANLELVRYLLSRAGHEVITTADGLAALEEAQRAVPDLIISDLQMPRMDGYQLLARLRGDPALRAVPVIALTAFSMPGDRVKVMQAGFDSYMSKPLVPETFVAQVEAWLPASRRDGERG</sequence>